<comment type="similarity">
    <text evidence="3">Belongs to the protein kinase superfamily. NEK Ser/Thr protein kinase family. NIMA subfamily.</text>
</comment>
<evidence type="ECO:0000313" key="14">
    <source>
        <dbReference type="EMBL" id="SDQ14816.1"/>
    </source>
</evidence>
<keyword evidence="9" id="KW-0067">ATP-binding</keyword>
<evidence type="ECO:0000256" key="2">
    <source>
        <dbReference type="ARBA" id="ARBA00004647"/>
    </source>
</evidence>
<dbReference type="PROSITE" id="PS50965">
    <property type="entry name" value="NERD"/>
    <property type="match status" value="1"/>
</dbReference>
<dbReference type="EC" id="2.7.11.1" evidence="4"/>
<dbReference type="GO" id="GO:0005813">
    <property type="term" value="C:centrosome"/>
    <property type="evidence" value="ECO:0007669"/>
    <property type="project" value="UniProtKB-SubCell"/>
</dbReference>
<evidence type="ECO:0000256" key="9">
    <source>
        <dbReference type="ARBA" id="ARBA00022840"/>
    </source>
</evidence>
<keyword evidence="5 14" id="KW-0723">Serine/threonine-protein kinase</keyword>
<dbReference type="PANTHER" id="PTHR43289:SF6">
    <property type="entry name" value="SERINE_THREONINE-PROTEIN KINASE NEKL-3"/>
    <property type="match status" value="1"/>
</dbReference>
<protein>
    <recommendedName>
        <fullName evidence="4">non-specific serine/threonine protein kinase</fullName>
        <ecNumber evidence="4">2.7.11.1</ecNumber>
    </recommendedName>
</protein>
<feature type="region of interest" description="Disordered" evidence="11">
    <location>
        <begin position="1420"/>
        <end position="1453"/>
    </location>
</feature>
<dbReference type="PROSITE" id="PS50011">
    <property type="entry name" value="PROTEIN_KINASE_DOM"/>
    <property type="match status" value="2"/>
</dbReference>
<evidence type="ECO:0000256" key="3">
    <source>
        <dbReference type="ARBA" id="ARBA00010886"/>
    </source>
</evidence>
<sequence>MALSEGLKGARVQSGRWVEVSPSQFTHEAEGLRLVKELLPDVEPFRAWSNFEFRDTHGRWHEVDLLVLGRDTLHLVELKYYNGRLRGDDHRWLRDGHRAEDSPLKLARRKAQYFAALLKTRLQEYWRERGVHNADTRDYVPFVQESVFLHHPNLSCELPAHSRQGLYGLDGHEASSGLAPISELLLAPAKREPISKKNSEILAALMKQIGLVQRRQREVGSWVIDDDPLGDGDGWQDWPAFHRVATTDRYRIRFHMPKPGSSSAEQRQLERRIEHEHRLLSRLRHDSLLTPRDIIKDELGVGLVYEDDQRLTRLDLWLADHGANLTLEQQLDLLRQVAEALNYAHRHRVVHRGLTPSAVSLRQRSDGDYAIVVANWDAAGRTSAAGQTSLSHTALPEAELSVSPLGPELTDEEQLFEAPEGRWSADADRIRLDVFALGMLAFYVLTNQGLPAQDRGGLVERIRRDSGLDLSAELPQSPSALRALVLHATDPRPSERTPTVTAFLEQLEAAAGALATPAAVEEDPLEARPGTELAGTFTYLRKLGSGSTAVGILVQDATAGDAVRVLKVAKDDAAAERLKAEAKVLGKLNHERIAQLSYLTSIGNRTALVLQHAGDSTLADELATKRGRLSLDLLERWGTDLLDALAALDRAGITHRDIKPSNLGVRKVGKTETRLVLFDFSMAGTESRALTAGTPPYLDPFLGEGERTSYDSAAERYGAAVVLYEMAAGKLPQYGPDPEANPASVAEDITVDGAAFDAAVREELEAFFRRALSRDVTLRPDTAEDMRRDWSGIFRKLGRHADDTEDKVAAATPETTLAEAGLSARAISALEPASVGTVADLLSLDSVQLNRMLAKETKSTSEEIRKRARAWRKEFGRQLSGKRRAEPTSLADPIAAAGMLARTVNHPRRAASRERAARLILGLDEGLDPFAAQQEVAKAVGRSVPRGHQLIKELQDSWSKQDAPRNLLEHLVGLLGRTLNSLGGVATVQTLTSEVLAALPELPQESAEQGERAAAGLLRLALDRYNEHEIAETAEPLAKRRHGGRLALLAKEPVLLDAAEAAAQRAGELVTQATASGDFLVSQQRAAREIRTRFTRAFAAGSTDAEANPPAITDLRLVRLAAQTSRGAALSARGELHAADLPAATAVRLALAGLAETAELSPAELTARVRARFPQLGALPERPELDAVVDRSGVGLRFDDGAYRSPRAARSATTGLPSRVGTSVPAPSEVTLSRGDYLGATLAESISARSFLALGVAVRRSDEADRAAHVLALRHGGTVLDVTGMLVDEMKTVAGKKGLPWDLVRGADAAQEGSRDAQGLHALLNKAFPAVGERLDAEVFSEGRAGAGPLILTELSPLARYGQLKMVARWSELAARRSRAVWVVLPQLSWMRGALVDSKPVQLGSNGQFVELDADWLATQEAETGAETDSAEGDGAESGSAEVGADERSRATR</sequence>
<dbReference type="InterPro" id="IPR000719">
    <property type="entry name" value="Prot_kinase_dom"/>
</dbReference>
<evidence type="ECO:0000256" key="8">
    <source>
        <dbReference type="ARBA" id="ARBA00022777"/>
    </source>
</evidence>
<dbReference type="GO" id="GO:0004674">
    <property type="term" value="F:protein serine/threonine kinase activity"/>
    <property type="evidence" value="ECO:0007669"/>
    <property type="project" value="UniProtKB-KW"/>
</dbReference>
<evidence type="ECO:0000256" key="4">
    <source>
        <dbReference type="ARBA" id="ARBA00012513"/>
    </source>
</evidence>
<evidence type="ECO:0000256" key="7">
    <source>
        <dbReference type="ARBA" id="ARBA00022741"/>
    </source>
</evidence>
<keyword evidence="8 14" id="KW-0418">Kinase</keyword>
<evidence type="ECO:0000256" key="1">
    <source>
        <dbReference type="ARBA" id="ARBA00004300"/>
    </source>
</evidence>
<dbReference type="EMBL" id="FNKO01000001">
    <property type="protein sequence ID" value="SDQ14816.1"/>
    <property type="molecule type" value="Genomic_DNA"/>
</dbReference>
<dbReference type="InterPro" id="IPR011528">
    <property type="entry name" value="NERD"/>
</dbReference>
<dbReference type="Pfam" id="PF07714">
    <property type="entry name" value="PK_Tyr_Ser-Thr"/>
    <property type="match status" value="1"/>
</dbReference>
<comment type="subcellular location">
    <subcellularLocation>
        <location evidence="1">Cytoplasm</location>
        <location evidence="1">Cytoskeleton</location>
        <location evidence="1">Microtubule organizing center</location>
        <location evidence="1">Centrosome</location>
    </subcellularLocation>
    <subcellularLocation>
        <location evidence="2">Cytoplasm</location>
        <location evidence="2">Cytoskeleton</location>
        <location evidence="2">Spindle pole</location>
    </subcellularLocation>
</comment>
<dbReference type="RefSeq" id="WP_217637676.1">
    <property type="nucleotide sequence ID" value="NZ_FNKO01000001.1"/>
</dbReference>
<keyword evidence="10" id="KW-0206">Cytoskeleton</keyword>
<evidence type="ECO:0000256" key="6">
    <source>
        <dbReference type="ARBA" id="ARBA00022679"/>
    </source>
</evidence>
<evidence type="ECO:0000259" key="13">
    <source>
        <dbReference type="PROSITE" id="PS50965"/>
    </source>
</evidence>
<feature type="domain" description="NERD" evidence="13">
    <location>
        <begin position="27"/>
        <end position="137"/>
    </location>
</feature>
<accession>A0A1H0YIT1</accession>
<name>A0A1H0YIT1_9ACTN</name>
<dbReference type="SMART" id="SM00220">
    <property type="entry name" value="S_TKc"/>
    <property type="match status" value="1"/>
</dbReference>
<evidence type="ECO:0000256" key="5">
    <source>
        <dbReference type="ARBA" id="ARBA00022527"/>
    </source>
</evidence>
<keyword evidence="7" id="KW-0547">Nucleotide-binding</keyword>
<proteinExistence type="inferred from homology"/>
<evidence type="ECO:0000313" key="15">
    <source>
        <dbReference type="Proteomes" id="UP000199301"/>
    </source>
</evidence>
<keyword evidence="6" id="KW-0808">Transferase</keyword>
<dbReference type="InterPro" id="IPR001245">
    <property type="entry name" value="Ser-Thr/Tyr_kinase_cat_dom"/>
</dbReference>
<dbReference type="Pfam" id="PF08378">
    <property type="entry name" value="NERD"/>
    <property type="match status" value="1"/>
</dbReference>
<dbReference type="Pfam" id="PF00069">
    <property type="entry name" value="Pkinase"/>
    <property type="match status" value="1"/>
</dbReference>
<evidence type="ECO:0000256" key="11">
    <source>
        <dbReference type="SAM" id="MobiDB-lite"/>
    </source>
</evidence>
<dbReference type="InterPro" id="IPR011009">
    <property type="entry name" value="Kinase-like_dom_sf"/>
</dbReference>
<dbReference type="InterPro" id="IPR049832">
    <property type="entry name" value="BREX_PglW"/>
</dbReference>
<evidence type="ECO:0000256" key="10">
    <source>
        <dbReference type="ARBA" id="ARBA00023212"/>
    </source>
</evidence>
<dbReference type="NCBIfam" id="NF033442">
    <property type="entry name" value="BREX_PglW"/>
    <property type="match status" value="1"/>
</dbReference>
<evidence type="ECO:0000259" key="12">
    <source>
        <dbReference type="PROSITE" id="PS50011"/>
    </source>
</evidence>
<dbReference type="SUPFAM" id="SSF56112">
    <property type="entry name" value="Protein kinase-like (PK-like)"/>
    <property type="match status" value="2"/>
</dbReference>
<keyword evidence="15" id="KW-1185">Reference proteome</keyword>
<feature type="compositionally biased region" description="Acidic residues" evidence="11">
    <location>
        <begin position="1424"/>
        <end position="1435"/>
    </location>
</feature>
<gene>
    <name evidence="14" type="ORF">SAMN04489718_0474</name>
</gene>
<dbReference type="PANTHER" id="PTHR43289">
    <property type="entry name" value="MITOGEN-ACTIVATED PROTEIN KINASE KINASE KINASE 20-RELATED"/>
    <property type="match status" value="1"/>
</dbReference>
<dbReference type="Gene3D" id="1.10.510.10">
    <property type="entry name" value="Transferase(Phosphotransferase) domain 1"/>
    <property type="match status" value="2"/>
</dbReference>
<feature type="domain" description="Protein kinase" evidence="12">
    <location>
        <begin position="223"/>
        <end position="508"/>
    </location>
</feature>
<feature type="domain" description="Protein kinase" evidence="12">
    <location>
        <begin position="537"/>
        <end position="791"/>
    </location>
</feature>
<dbReference type="Proteomes" id="UP000199301">
    <property type="component" value="Unassembled WGS sequence"/>
</dbReference>
<dbReference type="GO" id="GO:0000922">
    <property type="term" value="C:spindle pole"/>
    <property type="evidence" value="ECO:0007669"/>
    <property type="project" value="UniProtKB-SubCell"/>
</dbReference>
<keyword evidence="10" id="KW-0963">Cytoplasm</keyword>
<dbReference type="GO" id="GO:0005524">
    <property type="term" value="F:ATP binding"/>
    <property type="evidence" value="ECO:0007669"/>
    <property type="project" value="UniProtKB-KW"/>
</dbReference>
<reference evidence="15" key="1">
    <citation type="submission" date="2016-10" db="EMBL/GenBank/DDBJ databases">
        <authorList>
            <person name="Varghese N."/>
            <person name="Submissions S."/>
        </authorList>
    </citation>
    <scope>NUCLEOTIDE SEQUENCE [LARGE SCALE GENOMIC DNA]</scope>
    <source>
        <strain evidence="15">DSM 45459</strain>
    </source>
</reference>
<organism evidence="14 15">
    <name type="scientific">Actinopolyspora saharensis</name>
    <dbReference type="NCBI Taxonomy" id="995062"/>
    <lineage>
        <taxon>Bacteria</taxon>
        <taxon>Bacillati</taxon>
        <taxon>Actinomycetota</taxon>
        <taxon>Actinomycetes</taxon>
        <taxon>Actinopolysporales</taxon>
        <taxon>Actinopolysporaceae</taxon>
        <taxon>Actinopolyspora</taxon>
    </lineage>
</organism>
<dbReference type="STRING" id="995062.SAMN04489718_0474"/>